<organism evidence="1 2">
    <name type="scientific">Klebsiella pneumoniae</name>
    <dbReference type="NCBI Taxonomy" id="573"/>
    <lineage>
        <taxon>Bacteria</taxon>
        <taxon>Pseudomonadati</taxon>
        <taxon>Pseudomonadota</taxon>
        <taxon>Gammaproteobacteria</taxon>
        <taxon>Enterobacterales</taxon>
        <taxon>Enterobacteriaceae</taxon>
        <taxon>Klebsiella/Raoultella group</taxon>
        <taxon>Klebsiella</taxon>
        <taxon>Klebsiella pneumoniae complex</taxon>
    </lineage>
</organism>
<sequence length="108" mass="11035">MAKNYVQEGKTIPVENAGQEIILSGAPVVIGQMIAVAITDIPGGDTGDGLTEGVFQLPKLAADEISAGEKVYIKAGKVQLEATDAVLAGVAWENAAANSTVIDVKINA</sequence>
<proteinExistence type="predicted"/>
<dbReference type="EMBL" id="MPYG04000146">
    <property type="protein sequence ID" value="ROG93062.1"/>
    <property type="molecule type" value="Genomic_DNA"/>
</dbReference>
<gene>
    <name evidence="1" type="ORF">BL124_00019045</name>
</gene>
<dbReference type="AlphaFoldDB" id="A0A422ZPB8"/>
<protein>
    <submittedName>
        <fullName evidence="1">DUF2190 family protein</fullName>
    </submittedName>
</protein>
<dbReference type="RefSeq" id="WP_004122973.1">
    <property type="nucleotide sequence ID" value="NZ_BIJP01000029.1"/>
</dbReference>
<dbReference type="PIRSF" id="PIRSF030771">
    <property type="entry name" value="UCP030771"/>
    <property type="match status" value="1"/>
</dbReference>
<dbReference type="Pfam" id="PF09956">
    <property type="entry name" value="Phage_cement_2"/>
    <property type="match status" value="1"/>
</dbReference>
<dbReference type="Proteomes" id="UP000283322">
    <property type="component" value="Unassembled WGS sequence"/>
</dbReference>
<reference evidence="1 2" key="1">
    <citation type="submission" date="2018-10" db="EMBL/GenBank/DDBJ databases">
        <authorList>
            <person name="Vanduin D."/>
            <person name="Fouts D."/>
            <person name="Wright M."/>
            <person name="Sutton G."/>
            <person name="Nguyen K."/>
            <person name="Kreiswirth B."/>
            <person name="Chen L."/>
            <person name="Rojas L."/>
            <person name="Hujer A."/>
            <person name="Hujer K."/>
            <person name="Bonomo R."/>
            <person name="Adams M."/>
        </authorList>
    </citation>
    <scope>NUCLEOTIDE SEQUENCE [LARGE SCALE GENOMIC DNA]</scope>
    <source>
        <strain evidence="1 2">CRK0165</strain>
    </source>
</reference>
<accession>A0A422ZPB8</accession>
<dbReference type="InterPro" id="IPR011231">
    <property type="entry name" value="Phage_VT1-Sakai_H0018"/>
</dbReference>
<evidence type="ECO:0000313" key="1">
    <source>
        <dbReference type="EMBL" id="ROG93062.1"/>
    </source>
</evidence>
<evidence type="ECO:0000313" key="2">
    <source>
        <dbReference type="Proteomes" id="UP000283322"/>
    </source>
</evidence>
<name>A0A422ZPB8_KLEPN</name>
<comment type="caution">
    <text evidence="1">The sequence shown here is derived from an EMBL/GenBank/DDBJ whole genome shotgun (WGS) entry which is preliminary data.</text>
</comment>